<evidence type="ECO:0000313" key="1">
    <source>
        <dbReference type="EnsemblMetazoa" id="XP_028519430.1"/>
    </source>
</evidence>
<dbReference type="RefSeq" id="XP_028519430.1">
    <property type="nucleotide sequence ID" value="XM_028663629.1"/>
</dbReference>
<proteinExistence type="predicted"/>
<accession>A0A913YV85</accession>
<dbReference type="EnsemblMetazoa" id="XM_028663629.1">
    <property type="protein sequence ID" value="XP_028519430.1"/>
    <property type="gene ID" value="LOC110253870"/>
</dbReference>
<dbReference type="OrthoDB" id="5948245at2759"/>
<protein>
    <submittedName>
        <fullName evidence="1">Uncharacterized protein</fullName>
    </submittedName>
</protein>
<reference evidence="1" key="1">
    <citation type="submission" date="2022-11" db="UniProtKB">
        <authorList>
            <consortium name="EnsemblMetazoa"/>
        </authorList>
    </citation>
    <scope>IDENTIFICATION</scope>
</reference>
<organism evidence="1 2">
    <name type="scientific">Exaiptasia diaphana</name>
    <name type="common">Tropical sea anemone</name>
    <name type="synonym">Aiptasia pulchella</name>
    <dbReference type="NCBI Taxonomy" id="2652724"/>
    <lineage>
        <taxon>Eukaryota</taxon>
        <taxon>Metazoa</taxon>
        <taxon>Cnidaria</taxon>
        <taxon>Anthozoa</taxon>
        <taxon>Hexacorallia</taxon>
        <taxon>Actiniaria</taxon>
        <taxon>Aiptasiidae</taxon>
        <taxon>Exaiptasia</taxon>
    </lineage>
</organism>
<name>A0A913YV85_EXADI</name>
<keyword evidence="2" id="KW-1185">Reference proteome</keyword>
<dbReference type="AlphaFoldDB" id="A0A913YV85"/>
<dbReference type="GeneID" id="110253870"/>
<dbReference type="Proteomes" id="UP000887567">
    <property type="component" value="Unplaced"/>
</dbReference>
<evidence type="ECO:0000313" key="2">
    <source>
        <dbReference type="Proteomes" id="UP000887567"/>
    </source>
</evidence>
<sequence>MNTNPKIQRSKDQLLSLLEHVEQCCIDDLSYNNVLNVWKSYGPVAAKVLSWIKPSRSVKRMRVEACSAKNDYQTFLLPVCGQELSISTTFLVDCNGNYITDIFKISCESLKIKNAQFVDVIIPSDNGMNQWNEFMIDRVVKPAMKPVIELLQKELGDTVPPITDKFFVWMCFRFPRLKEEHRIYFKDEAKNAMPSVESLQPILELYRKNKAQLIKKHIEQWLQNEKDVFHFANHIASALEFFAQKSQTAILRQLREDVERFSNVVSDYGLGKTPKKMMLDLVNRTTIFIGNLTAEAVANNHVNNKTQFRMKGGSVMKIDGGMHGDGASFLTWYELYMNFSLPDGSKVELPKTNFMDLSGSIEHKGFIKRLSLITEILQECIDESMKDEENIPKIGNIFTFYYFLQVMQFSKIKSFFQFYLLDPFESEESASDTDLSDFDSD</sequence>